<keyword evidence="3" id="KW-1185">Reference proteome</keyword>
<name>A0A0A3ANJ5_9PAST</name>
<keyword evidence="1" id="KW-0472">Membrane</keyword>
<dbReference type="EMBL" id="JSUM01000032">
    <property type="protein sequence ID" value="KGQ69342.1"/>
    <property type="molecule type" value="Genomic_DNA"/>
</dbReference>
<comment type="caution">
    <text evidence="2">The sequence shown here is derived from an EMBL/GenBank/DDBJ whole genome shotgun (WGS) entry which is preliminary data.</text>
</comment>
<evidence type="ECO:0000313" key="3">
    <source>
        <dbReference type="Proteomes" id="UP000030380"/>
    </source>
</evidence>
<accession>A0A0A3ANJ5</accession>
<dbReference type="AlphaFoldDB" id="A0A0A3ANJ5"/>
<reference evidence="2 3" key="1">
    <citation type="submission" date="2014-11" db="EMBL/GenBank/DDBJ databases">
        <title>Draft genome sequence of Chelonobacter oris 1662T, associated with respiratory disease in Hermann's Tortoises.</title>
        <authorList>
            <person name="Kudirkiene E."/>
            <person name="Hansen M.J."/>
            <person name="Bojesen A.M."/>
        </authorList>
    </citation>
    <scope>NUCLEOTIDE SEQUENCE [LARGE SCALE GENOMIC DNA]</scope>
    <source>
        <strain evidence="2 3">1662</strain>
    </source>
</reference>
<evidence type="ECO:0000313" key="2">
    <source>
        <dbReference type="EMBL" id="KGQ69342.1"/>
    </source>
</evidence>
<sequence length="174" mass="19809">MFTLFAIRESVNMLPINLFYGGLILFILLPLMIFRFSRYKNSVKLNRNLALGLAVVAGLLWGLGNQLVIAEDDNQATEYVLFVPQDYVLGNGKTVQLPYQFGWRKASVINNGQLPLIYEIVKYGDDDTTAQIIGVFPYAMVKNLPKPIRYLFSEPPSAVRLTFFSSDQRGWIHR</sequence>
<organism evidence="2 3">
    <name type="scientific">Chelonobacter oris</name>
    <dbReference type="NCBI Taxonomy" id="505317"/>
    <lineage>
        <taxon>Bacteria</taxon>
        <taxon>Pseudomonadati</taxon>
        <taxon>Pseudomonadota</taxon>
        <taxon>Gammaproteobacteria</taxon>
        <taxon>Pasteurellales</taxon>
        <taxon>Pasteurellaceae</taxon>
        <taxon>Chelonobacter</taxon>
    </lineage>
</organism>
<keyword evidence="1" id="KW-0812">Transmembrane</keyword>
<proteinExistence type="predicted"/>
<evidence type="ECO:0000256" key="1">
    <source>
        <dbReference type="SAM" id="Phobius"/>
    </source>
</evidence>
<dbReference type="Proteomes" id="UP000030380">
    <property type="component" value="Unassembled WGS sequence"/>
</dbReference>
<keyword evidence="1" id="KW-1133">Transmembrane helix</keyword>
<gene>
    <name evidence="2" type="ORF">OA57_12050</name>
</gene>
<feature type="transmembrane region" description="Helical" evidence="1">
    <location>
        <begin position="49"/>
        <end position="69"/>
    </location>
</feature>
<protein>
    <submittedName>
        <fullName evidence="2">Uncharacterized protein</fullName>
    </submittedName>
</protein>
<feature type="transmembrane region" description="Helical" evidence="1">
    <location>
        <begin position="18"/>
        <end position="37"/>
    </location>
</feature>